<proteinExistence type="predicted"/>
<dbReference type="AlphaFoldDB" id="A0A3N4MGQ2"/>
<organism evidence="1 2">
    <name type="scientific">Chitinophaga barathri</name>
    <dbReference type="NCBI Taxonomy" id="1647451"/>
    <lineage>
        <taxon>Bacteria</taxon>
        <taxon>Pseudomonadati</taxon>
        <taxon>Bacteroidota</taxon>
        <taxon>Chitinophagia</taxon>
        <taxon>Chitinophagales</taxon>
        <taxon>Chitinophagaceae</taxon>
        <taxon>Chitinophaga</taxon>
    </lineage>
</organism>
<accession>A0A3N4MGQ2</accession>
<dbReference type="EMBL" id="RMBX01000001">
    <property type="protein sequence ID" value="RPD43232.1"/>
    <property type="molecule type" value="Genomic_DNA"/>
</dbReference>
<protein>
    <submittedName>
        <fullName evidence="1">Uncharacterized protein</fullName>
    </submittedName>
</protein>
<dbReference type="Proteomes" id="UP000279089">
    <property type="component" value="Unassembled WGS sequence"/>
</dbReference>
<evidence type="ECO:0000313" key="2">
    <source>
        <dbReference type="Proteomes" id="UP000279089"/>
    </source>
</evidence>
<evidence type="ECO:0000313" key="1">
    <source>
        <dbReference type="EMBL" id="RPD43232.1"/>
    </source>
</evidence>
<sequence length="287" mass="32855">MKTASCFSFLCILLLAGCIKDPGPEEPPVPAKPQWLVSKITIVRRSGSPNPLPGEPAQHFLKQVYELHYNSHFKPVSRYVYTANGDTLQLRFESKDSLLYDANRRMTQSDNYLPAFPSVNARRKFIYPGNDTLPSQMEVWYSSYPNRDSLYLSGSVRYLYRPDTVLEIARNIHGLPDTARYVFAGQNFRDIIYQGNIQIPVYGQYDNSIALERLMSLSHGLAFRLPMDYGSPPLLSRNNWTGEGPQGWQRTSEYTGDGSLVSRYVITEYNPAPTYWTFRIDYFSTNP</sequence>
<dbReference type="RefSeq" id="WP_120514501.1">
    <property type="nucleotide sequence ID" value="NZ_QXZY01000001.1"/>
</dbReference>
<comment type="caution">
    <text evidence="1">The sequence shown here is derived from an EMBL/GenBank/DDBJ whole genome shotgun (WGS) entry which is preliminary data.</text>
</comment>
<gene>
    <name evidence="1" type="ORF">EG028_02745</name>
</gene>
<dbReference type="OrthoDB" id="9760528at2"/>
<reference evidence="2" key="1">
    <citation type="submission" date="2018-11" db="EMBL/GenBank/DDBJ databases">
        <title>Chitinophaga lutea sp.nov., isolate from arsenic contaminated soil.</title>
        <authorList>
            <person name="Zong Y."/>
        </authorList>
    </citation>
    <scope>NUCLEOTIDE SEQUENCE [LARGE SCALE GENOMIC DNA]</scope>
    <source>
        <strain evidence="2">YLT18</strain>
    </source>
</reference>
<dbReference type="PROSITE" id="PS51257">
    <property type="entry name" value="PROKAR_LIPOPROTEIN"/>
    <property type="match status" value="1"/>
</dbReference>
<name>A0A3N4MGQ2_9BACT</name>
<keyword evidence="2" id="KW-1185">Reference proteome</keyword>